<dbReference type="AlphaFoldDB" id="A0A927U7W7"/>
<evidence type="ECO:0000313" key="3">
    <source>
        <dbReference type="Proteomes" id="UP000766246"/>
    </source>
</evidence>
<feature type="domain" description="Peptidase U32 collagenase" evidence="1">
    <location>
        <begin position="326"/>
        <end position="424"/>
    </location>
</feature>
<dbReference type="InterPro" id="IPR020988">
    <property type="entry name" value="Pept_U32_collagenase"/>
</dbReference>
<dbReference type="Proteomes" id="UP000766246">
    <property type="component" value="Unassembled WGS sequence"/>
</dbReference>
<dbReference type="EMBL" id="SVER01000020">
    <property type="protein sequence ID" value="MBE5919914.1"/>
    <property type="molecule type" value="Genomic_DNA"/>
</dbReference>
<accession>A0A927U7W7</accession>
<dbReference type="PANTHER" id="PTHR30217">
    <property type="entry name" value="PEPTIDASE U32 FAMILY"/>
    <property type="match status" value="1"/>
</dbReference>
<comment type="caution">
    <text evidence="2">The sequence shown here is derived from an EMBL/GenBank/DDBJ whole genome shotgun (WGS) entry which is preliminary data.</text>
</comment>
<dbReference type="InterPro" id="IPR001539">
    <property type="entry name" value="Peptidase_U32"/>
</dbReference>
<dbReference type="Pfam" id="PF12392">
    <property type="entry name" value="DUF3656"/>
    <property type="match status" value="1"/>
</dbReference>
<dbReference type="Pfam" id="PF01136">
    <property type="entry name" value="Peptidase_U32"/>
    <property type="match status" value="1"/>
</dbReference>
<proteinExistence type="predicted"/>
<dbReference type="PANTHER" id="PTHR30217:SF10">
    <property type="entry name" value="23S RRNA 5-HYDROXYCYTIDINE C2501 SYNTHASE"/>
    <property type="match status" value="1"/>
</dbReference>
<protein>
    <submittedName>
        <fullName evidence="2">U32 family peptidase</fullName>
    </submittedName>
</protein>
<dbReference type="PROSITE" id="PS01276">
    <property type="entry name" value="PEPTIDASE_U32"/>
    <property type="match status" value="1"/>
</dbReference>
<dbReference type="InterPro" id="IPR051454">
    <property type="entry name" value="RNA/ubiquinone_mod_enzymes"/>
</dbReference>
<reference evidence="2" key="1">
    <citation type="submission" date="2019-04" db="EMBL/GenBank/DDBJ databases">
        <title>Evolution of Biomass-Degrading Anaerobic Consortia Revealed by Metagenomics.</title>
        <authorList>
            <person name="Peng X."/>
        </authorList>
    </citation>
    <scope>NUCLEOTIDE SEQUENCE</scope>
    <source>
        <strain evidence="2">SIG311</strain>
    </source>
</reference>
<evidence type="ECO:0000313" key="2">
    <source>
        <dbReference type="EMBL" id="MBE5919914.1"/>
    </source>
</evidence>
<sequence>MNQLELLSPAGDLKIYKAVVNAGADAVYFGGDLFGARAYAKNFTIDEAKEAIEYGHLHGVKSYLTVNTLLKNTEIEGQLYEYLKAYVENGIDAFIVQDFGVFNFIREYFPDTHIHVSTQASLCTKYGAEFFENLGASRIVTAREISLKEIAKIHEACPNLEIESFIHGALCVCYSGQCLMSSILGGRSGNRGRCAQPCRLPYEAFDENGKKLNKKGNYILSPKDFCTIEYLPEMIDAGVMSFKIEGRMKQLEYATGVVSVYRHYLDEYLYKGAKNYQVSEADIKRLLDFGNRSGFTSLYLKEHNGPDMITFEAPSHTKSDNPAQEFPEKKIPLDCKVSALLGKEFTVTFTDENGNMGTASSNIIEKANNRSATKEDIEKAVSGLGNTCFTINKLHIDYDDGIFLPVSVIKNARREAIEALTNNLLGSSNKRILPFKALKEDAKAGFSNHPNCFVTATTIEQIKAASEFDFVDSIAVPTKLFKEAKKLFNGKLYIYLPAILRDEYISSLELSDEADGVVAASFDELGMLVNKDYPKEKIILDHRLYSFNNRSVNGFKANGFTRSTLPYELSLKELKHRNNQGSQMIVYSRIPMMITANCTVKNTIGCNKSNKQITIVDRKNENLSVVCNCDYCYNTIYNSKRYIAFDLRDDILSLNLEALRLDFTIEDANEVRNILDLYDKVFNQNQPFTYKEDYTKGHLKRGVE</sequence>
<organism evidence="2 3">
    <name type="scientific">Pseudobutyrivibrio ruminis</name>
    <dbReference type="NCBI Taxonomy" id="46206"/>
    <lineage>
        <taxon>Bacteria</taxon>
        <taxon>Bacillati</taxon>
        <taxon>Bacillota</taxon>
        <taxon>Clostridia</taxon>
        <taxon>Lachnospirales</taxon>
        <taxon>Lachnospiraceae</taxon>
        <taxon>Pseudobutyrivibrio</taxon>
    </lineage>
</organism>
<name>A0A927U7W7_9FIRM</name>
<gene>
    <name evidence="2" type="ORF">E7272_08715</name>
</gene>
<evidence type="ECO:0000259" key="1">
    <source>
        <dbReference type="Pfam" id="PF12392"/>
    </source>
</evidence>